<evidence type="ECO:0000313" key="3">
    <source>
        <dbReference type="Proteomes" id="UP000052013"/>
    </source>
</evidence>
<dbReference type="Pfam" id="PF09819">
    <property type="entry name" value="ABC_cobalt"/>
    <property type="match status" value="1"/>
</dbReference>
<dbReference type="InterPro" id="IPR017195">
    <property type="entry name" value="ABC_thiamin-permease_prd"/>
</dbReference>
<dbReference type="AlphaFoldDB" id="A0A0R1SKJ5"/>
<dbReference type="Proteomes" id="UP000052013">
    <property type="component" value="Unassembled WGS sequence"/>
</dbReference>
<reference evidence="2 3" key="1">
    <citation type="journal article" date="2015" name="Genome Announc.">
        <title>Expanding the biotechnology potential of lactobacilli through comparative genomics of 213 strains and associated genera.</title>
        <authorList>
            <person name="Sun Z."/>
            <person name="Harris H.M."/>
            <person name="McCann A."/>
            <person name="Guo C."/>
            <person name="Argimon S."/>
            <person name="Zhang W."/>
            <person name="Yang X."/>
            <person name="Jeffery I.B."/>
            <person name="Cooney J.C."/>
            <person name="Kagawa T.F."/>
            <person name="Liu W."/>
            <person name="Song Y."/>
            <person name="Salvetti E."/>
            <person name="Wrobel A."/>
            <person name="Rasinkangas P."/>
            <person name="Parkhill J."/>
            <person name="Rea M.C."/>
            <person name="O'Sullivan O."/>
            <person name="Ritari J."/>
            <person name="Douillard F.P."/>
            <person name="Paul Ross R."/>
            <person name="Yang R."/>
            <person name="Briner A.E."/>
            <person name="Felis G.E."/>
            <person name="de Vos W.M."/>
            <person name="Barrangou R."/>
            <person name="Klaenhammer T.R."/>
            <person name="Caufield P.W."/>
            <person name="Cui Y."/>
            <person name="Zhang H."/>
            <person name="O'Toole P.W."/>
        </authorList>
    </citation>
    <scope>NUCLEOTIDE SEQUENCE [LARGE SCALE GENOMIC DNA]</scope>
    <source>
        <strain evidence="2 3">DSM 14421</strain>
    </source>
</reference>
<name>A0A0R1SKJ5_9LACO</name>
<gene>
    <name evidence="2" type="ORF">FC85_GL000002</name>
</gene>
<dbReference type="PIRSF" id="PIRSF037394">
    <property type="entry name" value="ABC_thiamine-permease_YkoE_prd"/>
    <property type="match status" value="1"/>
</dbReference>
<protein>
    <submittedName>
        <fullName evidence="2">ABC superfamily ATP binding cassette transporter subunit</fullName>
    </submittedName>
</protein>
<dbReference type="RefSeq" id="WP_057863550.1">
    <property type="nucleotide sequence ID" value="NZ_AZEY01000005.1"/>
</dbReference>
<evidence type="ECO:0000313" key="2">
    <source>
        <dbReference type="EMBL" id="KRL69974.1"/>
    </source>
</evidence>
<feature type="transmembrane region" description="Helical" evidence="1">
    <location>
        <begin position="12"/>
        <end position="31"/>
    </location>
</feature>
<dbReference type="PATRIC" id="fig|1423739.3.peg.4"/>
<accession>A0A0R1SKJ5</accession>
<evidence type="ECO:0000256" key="1">
    <source>
        <dbReference type="SAM" id="Phobius"/>
    </source>
</evidence>
<dbReference type="STRING" id="1423739.FC85_GL000002"/>
<feature type="transmembrane region" description="Helical" evidence="1">
    <location>
        <begin position="146"/>
        <end position="168"/>
    </location>
</feature>
<proteinExistence type="predicted"/>
<organism evidence="2 3">
    <name type="scientific">Lentilactobacillus diolivorans DSM 14421</name>
    <dbReference type="NCBI Taxonomy" id="1423739"/>
    <lineage>
        <taxon>Bacteria</taxon>
        <taxon>Bacillati</taxon>
        <taxon>Bacillota</taxon>
        <taxon>Bacilli</taxon>
        <taxon>Lactobacillales</taxon>
        <taxon>Lactobacillaceae</taxon>
        <taxon>Lentilactobacillus</taxon>
    </lineage>
</organism>
<feature type="transmembrane region" description="Helical" evidence="1">
    <location>
        <begin position="114"/>
        <end position="134"/>
    </location>
</feature>
<keyword evidence="1" id="KW-1133">Transmembrane helix</keyword>
<dbReference type="EMBL" id="AZEY01000005">
    <property type="protein sequence ID" value="KRL69974.1"/>
    <property type="molecule type" value="Genomic_DNA"/>
</dbReference>
<feature type="transmembrane region" description="Helical" evidence="1">
    <location>
        <begin position="72"/>
        <end position="94"/>
    </location>
</feature>
<comment type="caution">
    <text evidence="2">The sequence shown here is derived from an EMBL/GenBank/DDBJ whole genome shotgun (WGS) entry which is preliminary data.</text>
</comment>
<sequence>MKRKFHLQDVILIALIAIIFGAIFVGTDYLYNFLAVAIGPFANEALFGLWIMAGPLAIYLTRVPGSALIGEVLGAAAEVLFGGTFGAAALLSGIVQGIGSELGFTLWRYKSWGWASLLTSAVTTTVVAFGYELFRLGYVKYAWPMILLLFLVRLASVTFFGAVCVRAVDKMLERSQVLHREKPSSAK</sequence>
<feature type="transmembrane region" description="Helical" evidence="1">
    <location>
        <begin position="37"/>
        <end position="60"/>
    </location>
</feature>
<keyword evidence="1" id="KW-0472">Membrane</keyword>
<keyword evidence="1" id="KW-0812">Transmembrane</keyword>